<evidence type="ECO:0000259" key="1">
    <source>
        <dbReference type="Pfam" id="PF07238"/>
    </source>
</evidence>
<dbReference type="GO" id="GO:0035438">
    <property type="term" value="F:cyclic-di-GMP binding"/>
    <property type="evidence" value="ECO:0007669"/>
    <property type="project" value="InterPro"/>
</dbReference>
<accession>A0A7C0U348</accession>
<feature type="domain" description="PilZ" evidence="1">
    <location>
        <begin position="3"/>
        <end position="96"/>
    </location>
</feature>
<name>A0A7C0U348_DESA2</name>
<evidence type="ECO:0000313" key="2">
    <source>
        <dbReference type="EMBL" id="HDD44205.1"/>
    </source>
</evidence>
<gene>
    <name evidence="2" type="ORF">ENG63_05020</name>
</gene>
<dbReference type="Gene3D" id="2.40.10.220">
    <property type="entry name" value="predicted glycosyltransferase like domains"/>
    <property type="match status" value="1"/>
</dbReference>
<dbReference type="AlphaFoldDB" id="A0A7C0U348"/>
<dbReference type="SUPFAM" id="SSF141371">
    <property type="entry name" value="PilZ domain-like"/>
    <property type="match status" value="1"/>
</dbReference>
<proteinExistence type="predicted"/>
<dbReference type="Pfam" id="PF07238">
    <property type="entry name" value="PilZ"/>
    <property type="match status" value="1"/>
</dbReference>
<dbReference type="InterPro" id="IPR009875">
    <property type="entry name" value="PilZ_domain"/>
</dbReference>
<dbReference type="EMBL" id="DRBS01000193">
    <property type="protein sequence ID" value="HDD44205.1"/>
    <property type="molecule type" value="Genomic_DNA"/>
</dbReference>
<organism evidence="2">
    <name type="scientific">Desulfofervidus auxilii</name>
    <dbReference type="NCBI Taxonomy" id="1621989"/>
    <lineage>
        <taxon>Bacteria</taxon>
        <taxon>Pseudomonadati</taxon>
        <taxon>Thermodesulfobacteriota</taxon>
        <taxon>Candidatus Desulfofervidia</taxon>
        <taxon>Candidatus Desulfofervidales</taxon>
        <taxon>Candidatus Desulfofervidaceae</taxon>
        <taxon>Candidatus Desulfofervidus</taxon>
    </lineage>
</organism>
<reference evidence="2" key="1">
    <citation type="journal article" date="2020" name="mSystems">
        <title>Genome- and Community-Level Interaction Insights into Carbon Utilization and Element Cycling Functions of Hydrothermarchaeota in Hydrothermal Sediment.</title>
        <authorList>
            <person name="Zhou Z."/>
            <person name="Liu Y."/>
            <person name="Xu W."/>
            <person name="Pan J."/>
            <person name="Luo Z.H."/>
            <person name="Li M."/>
        </authorList>
    </citation>
    <scope>NUCLEOTIDE SEQUENCE [LARGE SCALE GENOMIC DNA]</scope>
    <source>
        <strain evidence="2">HyVt-233</strain>
    </source>
</reference>
<sequence length="111" mass="13072">MEEKRRYPRFLTWNLAYIKRAYTPIELTLPMQPVRVLNISEKGMLIEFNEHNLGVGDKVKIDLLLMKVYELEGTVKWTSEEYVGIEFNEPQPEVVQAAKEFRQAAIEGWQK</sequence>
<dbReference type="Proteomes" id="UP000886289">
    <property type="component" value="Unassembled WGS sequence"/>
</dbReference>
<comment type="caution">
    <text evidence="2">The sequence shown here is derived from an EMBL/GenBank/DDBJ whole genome shotgun (WGS) entry which is preliminary data.</text>
</comment>
<protein>
    <submittedName>
        <fullName evidence="2">PilZ domain-containing protein</fullName>
    </submittedName>
</protein>